<dbReference type="InterPro" id="IPR044770">
    <property type="entry name" value="MFS_spinster-like"/>
</dbReference>
<feature type="transmembrane region" description="Helical" evidence="6">
    <location>
        <begin position="151"/>
        <end position="173"/>
    </location>
</feature>
<proteinExistence type="predicted"/>
<feature type="transmembrane region" description="Helical" evidence="6">
    <location>
        <begin position="336"/>
        <end position="355"/>
    </location>
</feature>
<dbReference type="CDD" id="cd17328">
    <property type="entry name" value="MFS_spinster_like"/>
    <property type="match status" value="1"/>
</dbReference>
<dbReference type="PANTHER" id="PTHR23505:SF79">
    <property type="entry name" value="PROTEIN SPINSTER"/>
    <property type="match status" value="1"/>
</dbReference>
<evidence type="ECO:0000256" key="5">
    <source>
        <dbReference type="ARBA" id="ARBA00023136"/>
    </source>
</evidence>
<feature type="domain" description="Major facilitator superfamily (MFS) profile" evidence="7">
    <location>
        <begin position="1"/>
        <end position="399"/>
    </location>
</feature>
<comment type="caution">
    <text evidence="8">The sequence shown here is derived from an EMBL/GenBank/DDBJ whole genome shotgun (WGS) entry which is preliminary data.</text>
</comment>
<dbReference type="AlphaFoldDB" id="A0A2N5Y370"/>
<keyword evidence="3 6" id="KW-0812">Transmembrane</keyword>
<feature type="transmembrane region" description="Helical" evidence="6">
    <location>
        <begin position="275"/>
        <end position="296"/>
    </location>
</feature>
<dbReference type="EMBL" id="PKLZ01000007">
    <property type="protein sequence ID" value="PLW82841.1"/>
    <property type="molecule type" value="Genomic_DNA"/>
</dbReference>
<evidence type="ECO:0000259" key="7">
    <source>
        <dbReference type="PROSITE" id="PS50850"/>
    </source>
</evidence>
<protein>
    <submittedName>
        <fullName evidence="8">MFS transporter</fullName>
    </submittedName>
</protein>
<keyword evidence="5 6" id="KW-0472">Membrane</keyword>
<gene>
    <name evidence="8" type="ORF">CWI75_08365</name>
</gene>
<dbReference type="GO" id="GO:0022857">
    <property type="term" value="F:transmembrane transporter activity"/>
    <property type="evidence" value="ECO:0007669"/>
    <property type="project" value="InterPro"/>
</dbReference>
<feature type="transmembrane region" description="Helical" evidence="6">
    <location>
        <begin position="239"/>
        <end position="263"/>
    </location>
</feature>
<evidence type="ECO:0000256" key="6">
    <source>
        <dbReference type="SAM" id="Phobius"/>
    </source>
</evidence>
<dbReference type="GO" id="GO:0016020">
    <property type="term" value="C:membrane"/>
    <property type="evidence" value="ECO:0007669"/>
    <property type="project" value="UniProtKB-SubCell"/>
</dbReference>
<organism evidence="8 9">
    <name type="scientific">Kineobactrum sediminis</name>
    <dbReference type="NCBI Taxonomy" id="1905677"/>
    <lineage>
        <taxon>Bacteria</taxon>
        <taxon>Pseudomonadati</taxon>
        <taxon>Pseudomonadota</taxon>
        <taxon>Gammaproteobacteria</taxon>
        <taxon>Cellvibrionales</taxon>
        <taxon>Halieaceae</taxon>
        <taxon>Kineobactrum</taxon>
    </lineage>
</organism>
<feature type="transmembrane region" description="Helical" evidence="6">
    <location>
        <begin position="34"/>
        <end position="57"/>
    </location>
</feature>
<dbReference type="PANTHER" id="PTHR23505">
    <property type="entry name" value="SPINSTER"/>
    <property type="match status" value="1"/>
</dbReference>
<comment type="subcellular location">
    <subcellularLocation>
        <location evidence="1">Membrane</location>
        <topology evidence="1">Multi-pass membrane protein</topology>
    </subcellularLocation>
</comment>
<dbReference type="Pfam" id="PF07690">
    <property type="entry name" value="MFS_1"/>
    <property type="match status" value="1"/>
</dbReference>
<keyword evidence="2" id="KW-0813">Transport</keyword>
<evidence type="ECO:0000256" key="4">
    <source>
        <dbReference type="ARBA" id="ARBA00022989"/>
    </source>
</evidence>
<dbReference type="OrthoDB" id="6057322at2"/>
<dbReference type="PROSITE" id="PS50850">
    <property type="entry name" value="MFS"/>
    <property type="match status" value="1"/>
</dbReference>
<sequence length="416" mass="44722">MLTIVYAFNFIDRQILVILQEPIKADMGLSDAQLGLLSGFSFALIYVTAGIPIAYWADRGNRRNIVSLALAVWSGMTALSAFTQNYGQLLAARIGVGLGEAGGSPPAHSMISDYYPPEQRGRALSFYSTGIYVGILIGFMFGGVIAEAFGWRTAFLVVGIPGVLFAVFLRFAVKEPIRGRWDTAAESTHKPTLSETMTLLRQRPSFWYIAVGCSLTAFVSYGVGNFFPSFLMRSHGMSIGQVGVVLALVSGVTGAAGTYLGGYLGDRFGAADARWYLWVPMIGGAVAFVPYLYVLLTANTTGLLVVLVFTNLLTTLYLGPCIALSHALVPPSMRALTSAILFFVLNMIGLGLGPFLTGLMSDLLAPQYGEDSLRYAMVISSMLGLVAIAMFYIGARKLPADLAKRQSDRETSLAVV</sequence>
<evidence type="ECO:0000313" key="8">
    <source>
        <dbReference type="EMBL" id="PLW82841.1"/>
    </source>
</evidence>
<evidence type="ECO:0000256" key="1">
    <source>
        <dbReference type="ARBA" id="ARBA00004141"/>
    </source>
</evidence>
<dbReference type="Gene3D" id="1.20.1250.20">
    <property type="entry name" value="MFS general substrate transporter like domains"/>
    <property type="match status" value="1"/>
</dbReference>
<feature type="transmembrane region" description="Helical" evidence="6">
    <location>
        <begin position="124"/>
        <end position="145"/>
    </location>
</feature>
<evidence type="ECO:0000256" key="2">
    <source>
        <dbReference type="ARBA" id="ARBA00022448"/>
    </source>
</evidence>
<keyword evidence="9" id="KW-1185">Reference proteome</keyword>
<accession>A0A2N5Y370</accession>
<dbReference type="InterPro" id="IPR011701">
    <property type="entry name" value="MFS"/>
</dbReference>
<name>A0A2N5Y370_9GAMM</name>
<dbReference type="InterPro" id="IPR036259">
    <property type="entry name" value="MFS_trans_sf"/>
</dbReference>
<reference evidence="9" key="1">
    <citation type="submission" date="2017-11" db="EMBL/GenBank/DDBJ databases">
        <title>The draft genome sequence of Chromatocurvus sp. F02.</title>
        <authorList>
            <person name="Du Z.-J."/>
            <person name="Chang Y.-Q."/>
        </authorList>
    </citation>
    <scope>NUCLEOTIDE SEQUENCE [LARGE SCALE GENOMIC DNA]</scope>
    <source>
        <strain evidence="9">F02</strain>
    </source>
</reference>
<evidence type="ECO:0000256" key="3">
    <source>
        <dbReference type="ARBA" id="ARBA00022692"/>
    </source>
</evidence>
<keyword evidence="4 6" id="KW-1133">Transmembrane helix</keyword>
<dbReference type="InterPro" id="IPR020846">
    <property type="entry name" value="MFS_dom"/>
</dbReference>
<feature type="transmembrane region" description="Helical" evidence="6">
    <location>
        <begin position="206"/>
        <end position="227"/>
    </location>
</feature>
<feature type="transmembrane region" description="Helical" evidence="6">
    <location>
        <begin position="375"/>
        <end position="395"/>
    </location>
</feature>
<dbReference type="SUPFAM" id="SSF103473">
    <property type="entry name" value="MFS general substrate transporter"/>
    <property type="match status" value="1"/>
</dbReference>
<dbReference type="Proteomes" id="UP000234845">
    <property type="component" value="Unassembled WGS sequence"/>
</dbReference>
<feature type="transmembrane region" description="Helical" evidence="6">
    <location>
        <begin position="302"/>
        <end position="324"/>
    </location>
</feature>
<evidence type="ECO:0000313" key="9">
    <source>
        <dbReference type="Proteomes" id="UP000234845"/>
    </source>
</evidence>